<evidence type="ECO:0000313" key="1">
    <source>
        <dbReference type="EMBL" id="KAA8901738.1"/>
    </source>
</evidence>
<dbReference type="GO" id="GO:0000307">
    <property type="term" value="C:cyclin-dependent protein kinase holoenzyme complex"/>
    <property type="evidence" value="ECO:0007669"/>
    <property type="project" value="TreeGrafter"/>
</dbReference>
<comment type="caution">
    <text evidence="1">The sequence shown here is derived from an EMBL/GenBank/DDBJ whole genome shotgun (WGS) entry which is preliminary data.</text>
</comment>
<dbReference type="PANTHER" id="PTHR15615">
    <property type="match status" value="1"/>
</dbReference>
<keyword evidence="2" id="KW-1185">Reference proteome</keyword>
<sequence>MFYYGHTYPYEPSHYPGMAAPAVPPPPPTGGINSVLEYDLNHMAAFASWCAFGMLKRPRTPSKEFEQLMVSVLFATRLPKSTIIIGLEYMNQRFHASRSTHNDSLSGHDVFVHLIVALVLANKFNDDNTFTNKSWCGATGLQLTQLNHQEAAWLAACKWNMNVVNFESNILTLEDCWRSWMESREPVVAMPPPTLPPTSVASPMSPFDAHYQATPMTPSYSSYSGAYQAYSSPQYTQYSSAYGSHNYVPTHGPLQAPFTQPMPGYVGFSSPHNYQSPVFDPVIQYAQKSIHQNPYYYNVF</sequence>
<dbReference type="GO" id="GO:0005634">
    <property type="term" value="C:nucleus"/>
    <property type="evidence" value="ECO:0007669"/>
    <property type="project" value="TreeGrafter"/>
</dbReference>
<organism evidence="1 2">
    <name type="scientific">Diutina rugosa</name>
    <name type="common">Yeast</name>
    <name type="synonym">Candida rugosa</name>
    <dbReference type="NCBI Taxonomy" id="5481"/>
    <lineage>
        <taxon>Eukaryota</taxon>
        <taxon>Fungi</taxon>
        <taxon>Dikarya</taxon>
        <taxon>Ascomycota</taxon>
        <taxon>Saccharomycotina</taxon>
        <taxon>Pichiomycetes</taxon>
        <taxon>Debaryomycetaceae</taxon>
        <taxon>Diutina</taxon>
    </lineage>
</organism>
<dbReference type="Gene3D" id="1.10.472.10">
    <property type="entry name" value="Cyclin-like"/>
    <property type="match status" value="1"/>
</dbReference>
<name>A0A642UMN4_DIURU</name>
<dbReference type="Pfam" id="PF08613">
    <property type="entry name" value="Cyclin"/>
    <property type="match status" value="1"/>
</dbReference>
<dbReference type="RefSeq" id="XP_034012094.1">
    <property type="nucleotide sequence ID" value="XM_034155829.1"/>
</dbReference>
<dbReference type="GO" id="GO:0016538">
    <property type="term" value="F:cyclin-dependent protein serine/threonine kinase regulator activity"/>
    <property type="evidence" value="ECO:0007669"/>
    <property type="project" value="TreeGrafter"/>
</dbReference>
<dbReference type="CDD" id="cd20557">
    <property type="entry name" value="CYCLIN_ScPCL1-like"/>
    <property type="match status" value="1"/>
</dbReference>
<dbReference type="VEuPathDB" id="FungiDB:DIURU_003103"/>
<dbReference type="PANTHER" id="PTHR15615:SF27">
    <property type="entry name" value="PHO85 CYCLIN CLG1"/>
    <property type="match status" value="1"/>
</dbReference>
<evidence type="ECO:0008006" key="3">
    <source>
        <dbReference type="Google" id="ProtNLM"/>
    </source>
</evidence>
<dbReference type="OrthoDB" id="244495at2759"/>
<dbReference type="EMBL" id="SWFT01000100">
    <property type="protein sequence ID" value="KAA8901738.1"/>
    <property type="molecule type" value="Genomic_DNA"/>
</dbReference>
<protein>
    <recommendedName>
        <fullName evidence="3">Cyclin N-terminal domain-containing protein</fullName>
    </recommendedName>
</protein>
<dbReference type="Proteomes" id="UP000449547">
    <property type="component" value="Unassembled WGS sequence"/>
</dbReference>
<reference evidence="1 2" key="1">
    <citation type="submission" date="2019-07" db="EMBL/GenBank/DDBJ databases">
        <title>Genome assembly of two rare yeast pathogens: Diutina rugosa and Trichomonascus ciferrii.</title>
        <authorList>
            <person name="Mixao V."/>
            <person name="Saus E."/>
            <person name="Hansen A."/>
            <person name="Lass-Flor C."/>
            <person name="Gabaldon T."/>
        </authorList>
    </citation>
    <scope>NUCLEOTIDE SEQUENCE [LARGE SCALE GENOMIC DNA]</scope>
    <source>
        <strain evidence="1 2">CBS 613</strain>
    </source>
</reference>
<evidence type="ECO:0000313" key="2">
    <source>
        <dbReference type="Proteomes" id="UP000449547"/>
    </source>
</evidence>
<proteinExistence type="predicted"/>
<dbReference type="AlphaFoldDB" id="A0A642UMN4"/>
<dbReference type="InterPro" id="IPR013922">
    <property type="entry name" value="Cyclin_PHO80-like"/>
</dbReference>
<dbReference type="GO" id="GO:0019901">
    <property type="term" value="F:protein kinase binding"/>
    <property type="evidence" value="ECO:0007669"/>
    <property type="project" value="InterPro"/>
</dbReference>
<dbReference type="GeneID" id="54781754"/>
<accession>A0A642UMN4</accession>
<gene>
    <name evidence="1" type="ORF">DIURU_003103</name>
</gene>